<accession>A0AA92TRI2</accession>
<gene>
    <name evidence="4" type="ORF">DWW35_09470</name>
    <name evidence="2" type="ORF">LYY06_15590</name>
    <name evidence="3" type="ORF">NND11_02235</name>
</gene>
<reference evidence="4 5" key="1">
    <citation type="submission" date="2018-08" db="EMBL/GenBank/DDBJ databases">
        <title>A genome reference for cultivated species of the human gut microbiota.</title>
        <authorList>
            <person name="Zou Y."/>
            <person name="Xue W."/>
            <person name="Luo G."/>
        </authorList>
    </citation>
    <scope>NUCLEOTIDE SEQUENCE [LARGE SCALE GENOMIC DNA]</scope>
    <source>
        <strain evidence="4 5">AF15-25</strain>
    </source>
</reference>
<evidence type="ECO:0000313" key="2">
    <source>
        <dbReference type="EMBL" id="MCE4123639.1"/>
    </source>
</evidence>
<feature type="region of interest" description="Disordered" evidence="1">
    <location>
        <begin position="31"/>
        <end position="53"/>
    </location>
</feature>
<dbReference type="EMBL" id="JAJTVO010000058">
    <property type="protein sequence ID" value="MCE4123639.1"/>
    <property type="molecule type" value="Genomic_DNA"/>
</dbReference>
<dbReference type="Proteomes" id="UP001206014">
    <property type="component" value="Unassembled WGS sequence"/>
</dbReference>
<dbReference type="EMBL" id="JANDXR010000001">
    <property type="protein sequence ID" value="MCP9500381.1"/>
    <property type="molecule type" value="Genomic_DNA"/>
</dbReference>
<evidence type="ECO:0000313" key="4">
    <source>
        <dbReference type="EMBL" id="RGU96328.1"/>
    </source>
</evidence>
<proteinExistence type="predicted"/>
<dbReference type="Proteomes" id="UP001200307">
    <property type="component" value="Unassembled WGS sequence"/>
</dbReference>
<organism evidence="4 5">
    <name type="scientific">Segatella copri</name>
    <dbReference type="NCBI Taxonomy" id="165179"/>
    <lineage>
        <taxon>Bacteria</taxon>
        <taxon>Pseudomonadati</taxon>
        <taxon>Bacteroidota</taxon>
        <taxon>Bacteroidia</taxon>
        <taxon>Bacteroidales</taxon>
        <taxon>Prevotellaceae</taxon>
        <taxon>Segatella</taxon>
    </lineage>
</organism>
<reference evidence="3" key="3">
    <citation type="submission" date="2022-07" db="EMBL/GenBank/DDBJ databases">
        <title>Prevotella copri.</title>
        <authorList>
            <person name="Yang C."/>
        </authorList>
    </citation>
    <scope>NUCLEOTIDE SEQUENCE</scope>
    <source>
        <strain evidence="3">HF88</strain>
    </source>
</reference>
<dbReference type="AlphaFoldDB" id="A0AA92TRI2"/>
<evidence type="ECO:0000256" key="1">
    <source>
        <dbReference type="SAM" id="MobiDB-lite"/>
    </source>
</evidence>
<comment type="caution">
    <text evidence="4">The sequence shown here is derived from an EMBL/GenBank/DDBJ whole genome shotgun (WGS) entry which is preliminary data.</text>
</comment>
<reference evidence="2" key="2">
    <citation type="submission" date="2021-12" db="EMBL/GenBank/DDBJ databases">
        <authorList>
            <person name="Lv X."/>
        </authorList>
    </citation>
    <scope>NUCLEOTIDE SEQUENCE</scope>
    <source>
        <strain evidence="2">HF2106</strain>
    </source>
</reference>
<evidence type="ECO:0000313" key="3">
    <source>
        <dbReference type="EMBL" id="MCP9500381.1"/>
    </source>
</evidence>
<name>A0AA92TRI2_9BACT</name>
<dbReference type="Proteomes" id="UP000285236">
    <property type="component" value="Unassembled WGS sequence"/>
</dbReference>
<sequence>MKKIIKNMESKKLQQRVEKLEKEIKALKRGKRNLERRLTTSQNKSNKYRSELKKKEKPNVGLDKEAFEQMMSLLDDIITHP</sequence>
<dbReference type="EMBL" id="QRYP01000024">
    <property type="protein sequence ID" value="RGU96328.1"/>
    <property type="molecule type" value="Genomic_DNA"/>
</dbReference>
<dbReference type="RefSeq" id="WP_118080519.1">
    <property type="nucleotide sequence ID" value="NZ_JAJTTD010000012.1"/>
</dbReference>
<protein>
    <submittedName>
        <fullName evidence="4">Uncharacterized protein</fullName>
    </submittedName>
</protein>
<evidence type="ECO:0000313" key="5">
    <source>
        <dbReference type="Proteomes" id="UP000285236"/>
    </source>
</evidence>